<feature type="region of interest" description="Disordered" evidence="1">
    <location>
        <begin position="1"/>
        <end position="23"/>
    </location>
</feature>
<evidence type="ECO:0000313" key="3">
    <source>
        <dbReference type="Proteomes" id="UP000605784"/>
    </source>
</evidence>
<organism evidence="2 3">
    <name type="scientific">Haloarcula pellucida</name>
    <dbReference type="NCBI Taxonomy" id="1427151"/>
    <lineage>
        <taxon>Archaea</taxon>
        <taxon>Methanobacteriati</taxon>
        <taxon>Methanobacteriota</taxon>
        <taxon>Stenosarchaea group</taxon>
        <taxon>Halobacteria</taxon>
        <taxon>Halobacteriales</taxon>
        <taxon>Haloarculaceae</taxon>
        <taxon>Haloarcula</taxon>
    </lineage>
</organism>
<gene>
    <name evidence="2" type="ORF">GCM10009030_19670</name>
</gene>
<evidence type="ECO:0000256" key="1">
    <source>
        <dbReference type="SAM" id="MobiDB-lite"/>
    </source>
</evidence>
<dbReference type="Proteomes" id="UP000605784">
    <property type="component" value="Unassembled WGS sequence"/>
</dbReference>
<reference evidence="2" key="2">
    <citation type="submission" date="2020-09" db="EMBL/GenBank/DDBJ databases">
        <authorList>
            <person name="Sun Q."/>
            <person name="Ohkuma M."/>
        </authorList>
    </citation>
    <scope>NUCLEOTIDE SEQUENCE</scope>
    <source>
        <strain evidence="2">JCM 17820</strain>
    </source>
</reference>
<accession>A0A830GJX4</accession>
<name>A0A830GJX4_9EURY</name>
<evidence type="ECO:0000313" key="2">
    <source>
        <dbReference type="EMBL" id="GGN93880.1"/>
    </source>
</evidence>
<comment type="caution">
    <text evidence="2">The sequence shown here is derived from an EMBL/GenBank/DDBJ whole genome shotgun (WGS) entry which is preliminary data.</text>
</comment>
<dbReference type="AlphaFoldDB" id="A0A830GJX4"/>
<keyword evidence="3" id="KW-1185">Reference proteome</keyword>
<dbReference type="EMBL" id="BMOU01000003">
    <property type="protein sequence ID" value="GGN93880.1"/>
    <property type="molecule type" value="Genomic_DNA"/>
</dbReference>
<proteinExistence type="predicted"/>
<sequence length="94" mass="10443">MTASPTNQYSHRRGASDSTDSFTDTEIYRTTRLARDHGFNSFDSGRAKNATYEDTRFFELQTLKADVDAEMDYAPVLTAGECVELIASALIPPD</sequence>
<reference evidence="2" key="1">
    <citation type="journal article" date="2014" name="Int. J. Syst. Evol. Microbiol.">
        <title>Complete genome sequence of Corynebacterium casei LMG S-19264T (=DSM 44701T), isolated from a smear-ripened cheese.</title>
        <authorList>
            <consortium name="US DOE Joint Genome Institute (JGI-PGF)"/>
            <person name="Walter F."/>
            <person name="Albersmeier A."/>
            <person name="Kalinowski J."/>
            <person name="Ruckert C."/>
        </authorList>
    </citation>
    <scope>NUCLEOTIDE SEQUENCE</scope>
    <source>
        <strain evidence="2">JCM 17820</strain>
    </source>
</reference>
<protein>
    <submittedName>
        <fullName evidence="2">Uncharacterized protein</fullName>
    </submittedName>
</protein>